<dbReference type="Pfam" id="PF02010">
    <property type="entry name" value="REJ"/>
    <property type="match status" value="1"/>
</dbReference>
<dbReference type="GO" id="GO:0005261">
    <property type="term" value="F:monoatomic cation channel activity"/>
    <property type="evidence" value="ECO:0007669"/>
    <property type="project" value="TreeGrafter"/>
</dbReference>
<comment type="subcellular location">
    <subcellularLocation>
        <location evidence="1">Membrane</location>
    </subcellularLocation>
</comment>
<feature type="compositionally biased region" description="Acidic residues" evidence="7">
    <location>
        <begin position="1169"/>
        <end position="1179"/>
    </location>
</feature>
<protein>
    <recommendedName>
        <fullName evidence="9">EGF-like domain-containing protein</fullName>
    </recommendedName>
</protein>
<dbReference type="PANTHER" id="PTHR46730:SF1">
    <property type="entry name" value="PLAT DOMAIN-CONTAINING PROTEIN"/>
    <property type="match status" value="1"/>
</dbReference>
<comment type="caution">
    <text evidence="10">The sequence shown here is derived from an EMBL/GenBank/DDBJ whole genome shotgun (WGS) entry which is preliminary data.</text>
</comment>
<feature type="transmembrane region" description="Helical" evidence="8">
    <location>
        <begin position="2139"/>
        <end position="2155"/>
    </location>
</feature>
<evidence type="ECO:0000313" key="10">
    <source>
        <dbReference type="EMBL" id="KAK3245915.1"/>
    </source>
</evidence>
<reference evidence="10 11" key="1">
    <citation type="journal article" date="2015" name="Genome Biol. Evol.">
        <title>Comparative Genomics of a Bacterivorous Green Alga Reveals Evolutionary Causalities and Consequences of Phago-Mixotrophic Mode of Nutrition.</title>
        <authorList>
            <person name="Burns J.A."/>
            <person name="Paasch A."/>
            <person name="Narechania A."/>
            <person name="Kim E."/>
        </authorList>
    </citation>
    <scope>NUCLEOTIDE SEQUENCE [LARGE SCALE GENOMIC DNA]</scope>
    <source>
        <strain evidence="10 11">PLY_AMNH</strain>
    </source>
</reference>
<dbReference type="Proteomes" id="UP001190700">
    <property type="component" value="Unassembled WGS sequence"/>
</dbReference>
<feature type="transmembrane region" description="Helical" evidence="8">
    <location>
        <begin position="2221"/>
        <end position="2244"/>
    </location>
</feature>
<feature type="transmembrane region" description="Helical" evidence="8">
    <location>
        <begin position="1983"/>
        <end position="2002"/>
    </location>
</feature>
<feature type="region of interest" description="Disordered" evidence="7">
    <location>
        <begin position="2316"/>
        <end position="2356"/>
    </location>
</feature>
<feature type="compositionally biased region" description="Acidic residues" evidence="7">
    <location>
        <begin position="2319"/>
        <end position="2349"/>
    </location>
</feature>
<proteinExistence type="predicted"/>
<sequence>MVNCCRQGYIGTGEAGCRERVLCNTNHGNCDPLSTCTDNFATGYADCGPCPMGYSGTGNTACVDTDGCTLEPCFHGVECTDVAAPGEGRTCGSCPEGYHGDGASCGMCTLLLSFEAQMSTVVEGAMKRSAINQLAGSFGGLSQAECVLTQGVRYMWQGVTSAGATVALDSNINMRETLTLYLPRSTLAANMAYTMRLHASLKGNPQVTAIVDTTFRVDSQPLTARVQGGLVHTGEGLPVELDASYSYDPDDEPGEMTYSWTCTRNGGVDDEPYCRDVDGTMLPVTMMTAALTLTLMGSQEGIEYILTCKVKKLDREARADTTVKILKGASPVPIITPLASKHHTADRKLTLTSSTASLRPETLVLAWSVEPVADATPALDLAQVALTALDLPNLVIQPGSLSRGATYLFTLHATDANGRSQVGQVVRVNSPPHSGTLLPPAPSDGIMSQTLFRIEASGWEDDVEDKPLWYQLRYEVAGNPAGTRVLLTGWQPSPIFTTSELPCGLEANGYELTLYLYVKDAFEAMSQAAARVIVRPIAFTSEEAQADFVDSAIDSAIQGANNGQDTSSAVHTVLSAWSLTVDPSRHRRRRRSLLELTDGVSGSRGAPASNDTARRAQREALMELVSTVWSAAPPTTDTVTRVAQSAAAVVDDPTELTHATRGVLLSTAESMVAMTRTGDPDVTLDGSGALELMRGLSSVTAGAVGAENQSSEVSTAIAVVHTIGQSVVDGMTSGEEPFSVATEVLSAVAQRDDLSSSGSRAFREPVLSPSGAAVTLPPSLGAALAENDTSATVVDIMVVSCAVDSHGDYGSAGGILSASNMTSITLYRPEEDAELSVRDLQEALIFTLPIQLPANSSYADNTESLEPAASYTTSKPFLGTRCMYWDDMDGAYSSAGCTTLPNPIPPGTAVFWHTRNVSGLATLEAAWAVEDLNADDGGKNLTVGCKEEWSAVFPEYLGTDGGRRKYLGEGCQLADRENSVRCWWEWRKGVFEGPGCVWAPEAGCLCTHLTDFAAAQQTEVGAVSPPDRVSTVSADEMTRLSLSEVGKSTVLLIVLGTFMLGGPLLYVISNWFHNRERFELLLNLMSSGGQTFKEINEIWTWSIVDTARHSIPSVGRPILMEMGAREKARRKRVERMGRTSLAGAVSVSKRQKKQMGSPSKAVSSAELPMQEEEEEEEVVPEQSALQKRVRRAYKRNSVLNLMSTAASMSLMEKHKEATSASERTGEDHAAAMPAESRTEGLSLPSQEPVQSTVGEFDKAFCSTPRDANTQPNIISHAPEVITHASVDGEEISPRPPPRPSCGINVINNEEEEFMPCQFRNGSILVDPQSGTCKMRPPALRDPTAYVMYSTLKHAPRKSVPSVPSRKYSTSEEDQQCNAMSENIETDSIRTASRVQHTPRDVIEARSGHASVPVIESYERQNLQLGIERRNEIEVELGVRLLDDEPGTPEEKSLDVQPSDDVATKAWGNGAVRKSIAAGIQRNVSRIFNVMGNMNTRMANKSRKKKKACSAHILFGSMHINVHRLQLCVPLDYLAEQAHLELMDDDRRKRREDASAQARPGVTTGMCAAGDKLLKQVANDGGKQTKESPRSSQAVTESVDTTLLATPECGAGGEEVGTPEADQMGDRRQPMQGKLQKSKSLAQSFTRTITRTFDAVPSYHDVARKLKDAEHAKKEQSHALWNKLRMRNMELPVERMLGTALVQAFLGIKAIISKADLAEQARIAGMAPWQMPNNRPFTWYVSAFKVLIGSIARDGWYQRSWLWNCVFLQRVNGSFEMSRFLASMLKAGEPLEDLAINPISAHDVAALEASIPILLQDLISMNAGNKQMQTRVREIWATILVVQFLEYLPFSWTENPNDPPEQQITMRGRSAMFLQNFCKAEFPHQLQDALPELNQEASQLIEIWQQQHANRITELYERIGPRAENQQLLWGDMPYAARWRKLQQLRRTYWGKAKRTLKWLTKAHPLGAIFLITAVEPFSRSERILIQANTFILMLVFTVWFYYSKAVNCCKDFREFVSCPDSSDVGAPCLGFEYCAELKDAAPGMMLPEEALPGDFFCTAFPQSTFVGRFWVILIIVGILTPNTMILSQMFIMAQNASIPDHWGIYVTKKAEQCFGAKPMAVIQSVSVTLYALFFNFQKFNKALAVTFVAMIGFMLKPHHIRRAITFVVQSYKISVFYMSSFCLLLAHIATGAKQRTEKTENEELLEKVHLISPVEEHLQKLAYFAILVSWFTCAWVLLTFSMLIREMMGQEAEAELVASWATVLAVEMFGKETMKLIFIRLFVDFVMSKVERLFTGQDHPAHVWFEKFIMQKQIHDARDEDDTGDQDMGDDADADGGGDDEINVEDDDAGGGMEMI</sequence>
<comment type="caution">
    <text evidence="6">Lacks conserved residue(s) required for the propagation of feature annotation.</text>
</comment>
<dbReference type="PANTHER" id="PTHR46730">
    <property type="entry name" value="POLYCYSTIN-1"/>
    <property type="match status" value="1"/>
</dbReference>
<dbReference type="InterPro" id="IPR002859">
    <property type="entry name" value="PKD/REJ-like"/>
</dbReference>
<evidence type="ECO:0000313" key="11">
    <source>
        <dbReference type="Proteomes" id="UP001190700"/>
    </source>
</evidence>
<feature type="region of interest" description="Disordered" evidence="7">
    <location>
        <begin position="1211"/>
        <end position="1251"/>
    </location>
</feature>
<keyword evidence="11" id="KW-1185">Reference proteome</keyword>
<keyword evidence="4 8" id="KW-1133">Transmembrane helix</keyword>
<dbReference type="InterPro" id="IPR000742">
    <property type="entry name" value="EGF"/>
</dbReference>
<dbReference type="EMBL" id="LGRX02030265">
    <property type="protein sequence ID" value="KAK3245915.1"/>
    <property type="molecule type" value="Genomic_DNA"/>
</dbReference>
<feature type="region of interest" description="Disordered" evidence="7">
    <location>
        <begin position="1356"/>
        <end position="1377"/>
    </location>
</feature>
<evidence type="ECO:0000256" key="4">
    <source>
        <dbReference type="ARBA" id="ARBA00022989"/>
    </source>
</evidence>
<gene>
    <name evidence="10" type="ORF">CYMTET_44539</name>
</gene>
<dbReference type="GO" id="GO:0006816">
    <property type="term" value="P:calcium ion transport"/>
    <property type="evidence" value="ECO:0007669"/>
    <property type="project" value="TreeGrafter"/>
</dbReference>
<dbReference type="PROSITE" id="PS50026">
    <property type="entry name" value="EGF_3"/>
    <property type="match status" value="1"/>
</dbReference>
<feature type="region of interest" description="Disordered" evidence="7">
    <location>
        <begin position="1578"/>
        <end position="1597"/>
    </location>
</feature>
<name>A0AAE0C1N8_9CHLO</name>
<feature type="domain" description="EGF-like" evidence="9">
    <location>
        <begin position="64"/>
        <end position="104"/>
    </location>
</feature>
<organism evidence="10 11">
    <name type="scientific">Cymbomonas tetramitiformis</name>
    <dbReference type="NCBI Taxonomy" id="36881"/>
    <lineage>
        <taxon>Eukaryota</taxon>
        <taxon>Viridiplantae</taxon>
        <taxon>Chlorophyta</taxon>
        <taxon>Pyramimonadophyceae</taxon>
        <taxon>Pyramimonadales</taxon>
        <taxon>Pyramimonadaceae</taxon>
        <taxon>Cymbomonas</taxon>
    </lineage>
</organism>
<feature type="compositionally biased region" description="Basic and acidic residues" evidence="7">
    <location>
        <begin position="1211"/>
        <end position="1229"/>
    </location>
</feature>
<feature type="transmembrane region" description="Helical" evidence="8">
    <location>
        <begin position="2069"/>
        <end position="2093"/>
    </location>
</feature>
<keyword evidence="2 8" id="KW-0812">Transmembrane</keyword>
<keyword evidence="3" id="KW-0677">Repeat</keyword>
<evidence type="ECO:0000256" key="6">
    <source>
        <dbReference type="PROSITE-ProRule" id="PRU00076"/>
    </source>
</evidence>
<accession>A0AAE0C1N8</accession>
<keyword evidence="6" id="KW-0245">EGF-like domain</keyword>
<feature type="region of interest" description="Disordered" evidence="7">
    <location>
        <begin position="1606"/>
        <end position="1640"/>
    </location>
</feature>
<dbReference type="GO" id="GO:0005886">
    <property type="term" value="C:plasma membrane"/>
    <property type="evidence" value="ECO:0007669"/>
    <property type="project" value="TreeGrafter"/>
</dbReference>
<feature type="region of interest" description="Disordered" evidence="7">
    <location>
        <begin position="1140"/>
        <end position="1186"/>
    </location>
</feature>
<evidence type="ECO:0000256" key="5">
    <source>
        <dbReference type="ARBA" id="ARBA00023136"/>
    </source>
</evidence>
<evidence type="ECO:0000256" key="1">
    <source>
        <dbReference type="ARBA" id="ARBA00004370"/>
    </source>
</evidence>
<evidence type="ECO:0000256" key="2">
    <source>
        <dbReference type="ARBA" id="ARBA00022692"/>
    </source>
</evidence>
<feature type="transmembrane region" description="Helical" evidence="8">
    <location>
        <begin position="2175"/>
        <end position="2192"/>
    </location>
</feature>
<evidence type="ECO:0000256" key="7">
    <source>
        <dbReference type="SAM" id="MobiDB-lite"/>
    </source>
</evidence>
<evidence type="ECO:0000256" key="8">
    <source>
        <dbReference type="SAM" id="Phobius"/>
    </source>
</evidence>
<evidence type="ECO:0000256" key="3">
    <source>
        <dbReference type="ARBA" id="ARBA00022737"/>
    </source>
</evidence>
<keyword evidence="5 8" id="KW-0472">Membrane</keyword>
<evidence type="ECO:0000259" key="9">
    <source>
        <dbReference type="PROSITE" id="PS50026"/>
    </source>
</evidence>